<protein>
    <recommendedName>
        <fullName evidence="8">39S ribosomal protein L22, mitochondrial</fullName>
    </recommendedName>
</protein>
<dbReference type="AlphaFoldDB" id="A0AAD5X9X8"/>
<dbReference type="InterPro" id="IPR047867">
    <property type="entry name" value="Ribosomal_uL22_bac/org-type"/>
</dbReference>
<evidence type="ECO:0008006" key="8">
    <source>
        <dbReference type="Google" id="ProtNLM"/>
    </source>
</evidence>
<gene>
    <name evidence="6" type="ORF">HK097_003707</name>
</gene>
<dbReference type="EMBL" id="JADGJD010000019">
    <property type="protein sequence ID" value="KAJ3056824.1"/>
    <property type="molecule type" value="Genomic_DNA"/>
</dbReference>
<name>A0AAD5X9X8_9FUNG</name>
<comment type="similarity">
    <text evidence="1 4">Belongs to the universal ribosomal protein uL22 family.</text>
</comment>
<evidence type="ECO:0000256" key="1">
    <source>
        <dbReference type="ARBA" id="ARBA00009451"/>
    </source>
</evidence>
<dbReference type="Gene3D" id="3.90.470.10">
    <property type="entry name" value="Ribosomal protein L22/L17"/>
    <property type="match status" value="1"/>
</dbReference>
<dbReference type="GO" id="GO:0005762">
    <property type="term" value="C:mitochondrial large ribosomal subunit"/>
    <property type="evidence" value="ECO:0007669"/>
    <property type="project" value="TreeGrafter"/>
</dbReference>
<keyword evidence="7" id="KW-1185">Reference proteome</keyword>
<keyword evidence="2 4" id="KW-0689">Ribosomal protein</keyword>
<feature type="compositionally biased region" description="Low complexity" evidence="5">
    <location>
        <begin position="64"/>
        <end position="79"/>
    </location>
</feature>
<dbReference type="PANTHER" id="PTHR13501">
    <property type="entry name" value="CHLOROPLAST 50S RIBOSOMAL PROTEIN L22-RELATED"/>
    <property type="match status" value="1"/>
</dbReference>
<keyword evidence="3 4" id="KW-0687">Ribonucleoprotein</keyword>
<evidence type="ECO:0000256" key="3">
    <source>
        <dbReference type="ARBA" id="ARBA00023274"/>
    </source>
</evidence>
<dbReference type="Proteomes" id="UP001212841">
    <property type="component" value="Unassembled WGS sequence"/>
</dbReference>
<sequence>MHCRILPALLRPQVSLLRTGTFLPPLTRTSQLRYVADVAAAKPTAAASSLFEAAIADAKKEDPSLPTLSSTSTSSTTTTKAGPTARDVTKIPTFSTGNYQSSLKKTVPMARIIRKMTIDQAYLQMTHFPKKSAQHIAAALRRIKSHLQHNYGEDPKRFILDRVWVGKGVYIRGMVYHAKGKFGIKHKPFVHVKFRLKKFERAPRDPKEKEFQEMVKILRKSNKVPMILQRDNRRVRNNWKPWSDFNWKHLTNEKWLDPDHIRKVDT</sequence>
<reference evidence="6" key="1">
    <citation type="submission" date="2020-05" db="EMBL/GenBank/DDBJ databases">
        <title>Phylogenomic resolution of chytrid fungi.</title>
        <authorList>
            <person name="Stajich J.E."/>
            <person name="Amses K."/>
            <person name="Simmons R."/>
            <person name="Seto K."/>
            <person name="Myers J."/>
            <person name="Bonds A."/>
            <person name="Quandt C.A."/>
            <person name="Barry K."/>
            <person name="Liu P."/>
            <person name="Grigoriev I."/>
            <person name="Longcore J.E."/>
            <person name="James T.Y."/>
        </authorList>
    </citation>
    <scope>NUCLEOTIDE SEQUENCE</scope>
    <source>
        <strain evidence="6">JEL0318</strain>
    </source>
</reference>
<dbReference type="GO" id="GO:0006412">
    <property type="term" value="P:translation"/>
    <property type="evidence" value="ECO:0007669"/>
    <property type="project" value="InterPro"/>
</dbReference>
<evidence type="ECO:0000256" key="2">
    <source>
        <dbReference type="ARBA" id="ARBA00022980"/>
    </source>
</evidence>
<dbReference type="PANTHER" id="PTHR13501:SF8">
    <property type="entry name" value="LARGE RIBOSOMAL SUBUNIT PROTEIN UL22M"/>
    <property type="match status" value="1"/>
</dbReference>
<evidence type="ECO:0000313" key="6">
    <source>
        <dbReference type="EMBL" id="KAJ3056824.1"/>
    </source>
</evidence>
<comment type="caution">
    <text evidence="6">The sequence shown here is derived from an EMBL/GenBank/DDBJ whole genome shotgun (WGS) entry which is preliminary data.</text>
</comment>
<proteinExistence type="inferred from homology"/>
<dbReference type="GO" id="GO:0003735">
    <property type="term" value="F:structural constituent of ribosome"/>
    <property type="evidence" value="ECO:0007669"/>
    <property type="project" value="InterPro"/>
</dbReference>
<organism evidence="6 7">
    <name type="scientific">Rhizophlyctis rosea</name>
    <dbReference type="NCBI Taxonomy" id="64517"/>
    <lineage>
        <taxon>Eukaryota</taxon>
        <taxon>Fungi</taxon>
        <taxon>Fungi incertae sedis</taxon>
        <taxon>Chytridiomycota</taxon>
        <taxon>Chytridiomycota incertae sedis</taxon>
        <taxon>Chytridiomycetes</taxon>
        <taxon>Rhizophlyctidales</taxon>
        <taxon>Rhizophlyctidaceae</taxon>
        <taxon>Rhizophlyctis</taxon>
    </lineage>
</organism>
<evidence type="ECO:0000256" key="5">
    <source>
        <dbReference type="SAM" id="MobiDB-lite"/>
    </source>
</evidence>
<evidence type="ECO:0000256" key="4">
    <source>
        <dbReference type="RuleBase" id="RU004005"/>
    </source>
</evidence>
<dbReference type="Pfam" id="PF00237">
    <property type="entry name" value="Ribosomal_L22"/>
    <property type="match status" value="1"/>
</dbReference>
<dbReference type="InterPro" id="IPR001063">
    <property type="entry name" value="Ribosomal_uL22"/>
</dbReference>
<accession>A0AAD5X9X8</accession>
<feature type="region of interest" description="Disordered" evidence="5">
    <location>
        <begin position="62"/>
        <end position="85"/>
    </location>
</feature>
<dbReference type="SUPFAM" id="SSF54843">
    <property type="entry name" value="Ribosomal protein L22"/>
    <property type="match status" value="1"/>
</dbReference>
<dbReference type="InterPro" id="IPR036394">
    <property type="entry name" value="Ribosomal_uL22_sf"/>
</dbReference>
<evidence type="ECO:0000313" key="7">
    <source>
        <dbReference type="Proteomes" id="UP001212841"/>
    </source>
</evidence>